<dbReference type="RefSeq" id="WP_097799120.1">
    <property type="nucleotide sequence ID" value="NZ_CP025570.1"/>
</dbReference>
<reference evidence="2" key="1">
    <citation type="submission" date="2017-12" db="EMBL/GenBank/DDBJ databases">
        <title>Whole genome sequencing of Acidipropionibacterium jensenii strains JS279 and JS280.</title>
        <authorList>
            <person name="Deptula P."/>
            <person name="Laine P."/>
            <person name="Smolander O.-P."/>
            <person name="Paulin L."/>
            <person name="Auvinen P."/>
            <person name="Varmanen P."/>
        </authorList>
    </citation>
    <scope>NUCLEOTIDE SEQUENCE [LARGE SCALE GENOMIC DNA]</scope>
    <source>
        <strain evidence="2">JS280</strain>
    </source>
</reference>
<dbReference type="KEGG" id="aji:C0Z10_08810"/>
<name>A0A3Q9UEN9_9ACTN</name>
<gene>
    <name evidence="1" type="ORF">C0Z10_08810</name>
</gene>
<evidence type="ECO:0000313" key="1">
    <source>
        <dbReference type="EMBL" id="AZZ39834.1"/>
    </source>
</evidence>
<accession>A0A3Q9UEN9</accession>
<proteinExistence type="predicted"/>
<dbReference type="Proteomes" id="UP000285875">
    <property type="component" value="Chromosome"/>
</dbReference>
<evidence type="ECO:0000313" key="2">
    <source>
        <dbReference type="Proteomes" id="UP000285875"/>
    </source>
</evidence>
<sequence length="72" mass="7657">MSFAWILSVPRPTPASAEALAELGASQTFETADEADAWFSEVWEDLSEEGVDAVTLAEDGNPVRSPMSLAEG</sequence>
<protein>
    <submittedName>
        <fullName evidence="1">Uncharacterized protein</fullName>
    </submittedName>
</protein>
<dbReference type="GeneID" id="82883566"/>
<organism evidence="1 2">
    <name type="scientific">Acidipropionibacterium jensenii</name>
    <dbReference type="NCBI Taxonomy" id="1749"/>
    <lineage>
        <taxon>Bacteria</taxon>
        <taxon>Bacillati</taxon>
        <taxon>Actinomycetota</taxon>
        <taxon>Actinomycetes</taxon>
        <taxon>Propionibacteriales</taxon>
        <taxon>Propionibacteriaceae</taxon>
        <taxon>Acidipropionibacterium</taxon>
    </lineage>
</organism>
<dbReference type="AlphaFoldDB" id="A0A3Q9UEN9"/>
<dbReference type="EMBL" id="CP025570">
    <property type="protein sequence ID" value="AZZ39834.1"/>
    <property type="molecule type" value="Genomic_DNA"/>
</dbReference>